<organism evidence="1 2">
    <name type="scientific">Acinetobacter tianfuensis</name>
    <dbReference type="NCBI Taxonomy" id="2419603"/>
    <lineage>
        <taxon>Bacteria</taxon>
        <taxon>Pseudomonadati</taxon>
        <taxon>Pseudomonadota</taxon>
        <taxon>Gammaproteobacteria</taxon>
        <taxon>Moraxellales</taxon>
        <taxon>Moraxellaceae</taxon>
        <taxon>Acinetobacter</taxon>
    </lineage>
</organism>
<sequence length="125" mass="14620">MRKQYHFRQAAKGTYIWDVHHLVQLSQNFPVQELELNQIQELEEAYWFPDSSPTTQQIIEHIQLIEAADLSYPVILCAKGRVMDGMHRIAKAKLQGHKKIQAVQFKVTPLPDFINVDEEDLDYDE</sequence>
<evidence type="ECO:0008006" key="3">
    <source>
        <dbReference type="Google" id="ProtNLM"/>
    </source>
</evidence>
<proteinExistence type="predicted"/>
<dbReference type="Proteomes" id="UP000282388">
    <property type="component" value="Unassembled WGS sequence"/>
</dbReference>
<name>A0A3A8EWM4_9GAMM</name>
<evidence type="ECO:0000313" key="1">
    <source>
        <dbReference type="EMBL" id="RKG33281.1"/>
    </source>
</evidence>
<protein>
    <recommendedName>
        <fullName evidence="3">Chromosome partitioning protein ParB</fullName>
    </recommendedName>
</protein>
<gene>
    <name evidence="1" type="ORF">D7V32_03930</name>
</gene>
<dbReference type="OrthoDB" id="7856828at2"/>
<dbReference type="AlphaFoldDB" id="A0A3A8EWM4"/>
<keyword evidence="2" id="KW-1185">Reference proteome</keyword>
<reference evidence="1 2" key="1">
    <citation type="submission" date="2018-09" db="EMBL/GenBank/DDBJ databases">
        <title>The draft genome of Acinetobacter spp. strains.</title>
        <authorList>
            <person name="Qin J."/>
            <person name="Feng Y."/>
            <person name="Zong Z."/>
        </authorList>
    </citation>
    <scope>NUCLEOTIDE SEQUENCE [LARGE SCALE GENOMIC DNA]</scope>
    <source>
        <strain evidence="1 2">WCHAc060012</strain>
    </source>
</reference>
<evidence type="ECO:0000313" key="2">
    <source>
        <dbReference type="Proteomes" id="UP000282388"/>
    </source>
</evidence>
<comment type="caution">
    <text evidence="1">The sequence shown here is derived from an EMBL/GenBank/DDBJ whole genome shotgun (WGS) entry which is preliminary data.</text>
</comment>
<accession>A0A3A8EWM4</accession>
<dbReference type="EMBL" id="RAXV01000005">
    <property type="protein sequence ID" value="RKG33281.1"/>
    <property type="molecule type" value="Genomic_DNA"/>
</dbReference>
<dbReference type="RefSeq" id="WP_120401615.1">
    <property type="nucleotide sequence ID" value="NZ_RAXV01000005.1"/>
</dbReference>